<dbReference type="InterPro" id="IPR050453">
    <property type="entry name" value="LIM_Homeobox_TF"/>
</dbReference>
<dbReference type="Gene3D" id="2.10.110.10">
    <property type="entry name" value="Cysteine Rich Protein"/>
    <property type="match status" value="1"/>
</dbReference>
<evidence type="ECO:0000256" key="8">
    <source>
        <dbReference type="PROSITE-ProRule" id="PRU00125"/>
    </source>
</evidence>
<evidence type="ECO:0000256" key="1">
    <source>
        <dbReference type="ARBA" id="ARBA00004123"/>
    </source>
</evidence>
<dbReference type="GO" id="GO:0000981">
    <property type="term" value="F:DNA-binding transcription factor activity, RNA polymerase II-specific"/>
    <property type="evidence" value="ECO:0007669"/>
    <property type="project" value="TreeGrafter"/>
</dbReference>
<dbReference type="GO" id="GO:0005634">
    <property type="term" value="C:nucleus"/>
    <property type="evidence" value="ECO:0007669"/>
    <property type="project" value="UniProtKB-SubCell"/>
</dbReference>
<evidence type="ECO:0000256" key="5">
    <source>
        <dbReference type="ARBA" id="ARBA00023125"/>
    </source>
</evidence>
<evidence type="ECO:0000256" key="4">
    <source>
        <dbReference type="ARBA" id="ARBA00023038"/>
    </source>
</evidence>
<name>A0AAD4NBW9_9BILA</name>
<evidence type="ECO:0000259" key="9">
    <source>
        <dbReference type="PROSITE" id="PS50023"/>
    </source>
</evidence>
<organism evidence="10 11">
    <name type="scientific">Ditylenchus destructor</name>
    <dbReference type="NCBI Taxonomy" id="166010"/>
    <lineage>
        <taxon>Eukaryota</taxon>
        <taxon>Metazoa</taxon>
        <taxon>Ecdysozoa</taxon>
        <taxon>Nematoda</taxon>
        <taxon>Chromadorea</taxon>
        <taxon>Rhabditida</taxon>
        <taxon>Tylenchina</taxon>
        <taxon>Tylenchomorpha</taxon>
        <taxon>Sphaerularioidea</taxon>
        <taxon>Anguinidae</taxon>
        <taxon>Anguininae</taxon>
        <taxon>Ditylenchus</taxon>
    </lineage>
</organism>
<comment type="subcellular location">
    <subcellularLocation>
        <location evidence="1">Nucleus</location>
    </subcellularLocation>
</comment>
<dbReference type="PANTHER" id="PTHR24208:SF166">
    <property type="entry name" value="LIM HOMEOBOX TRANSCRIPTION FACTOR 1 ALPHA, ISOFORM B"/>
    <property type="match status" value="1"/>
</dbReference>
<keyword evidence="6" id="KW-0371">Homeobox</keyword>
<evidence type="ECO:0000256" key="2">
    <source>
        <dbReference type="ARBA" id="ARBA00022723"/>
    </source>
</evidence>
<dbReference type="PROSITE" id="PS50023">
    <property type="entry name" value="LIM_DOMAIN_2"/>
    <property type="match status" value="1"/>
</dbReference>
<dbReference type="Proteomes" id="UP001201812">
    <property type="component" value="Unassembled WGS sequence"/>
</dbReference>
<proteinExistence type="predicted"/>
<keyword evidence="3 8" id="KW-0862">Zinc</keyword>
<keyword evidence="4 8" id="KW-0440">LIM domain</keyword>
<dbReference type="EMBL" id="JAKKPZ010000007">
    <property type="protein sequence ID" value="KAI1718846.1"/>
    <property type="molecule type" value="Genomic_DNA"/>
</dbReference>
<keyword evidence="7" id="KW-0539">Nucleus</keyword>
<keyword evidence="5" id="KW-0238">DNA-binding</keyword>
<dbReference type="GO" id="GO:0030182">
    <property type="term" value="P:neuron differentiation"/>
    <property type="evidence" value="ECO:0007669"/>
    <property type="project" value="TreeGrafter"/>
</dbReference>
<evidence type="ECO:0000256" key="6">
    <source>
        <dbReference type="ARBA" id="ARBA00023155"/>
    </source>
</evidence>
<evidence type="ECO:0000256" key="7">
    <source>
        <dbReference type="ARBA" id="ARBA00023242"/>
    </source>
</evidence>
<keyword evidence="2 8" id="KW-0479">Metal-binding</keyword>
<dbReference type="SMART" id="SM00132">
    <property type="entry name" value="LIM"/>
    <property type="match status" value="1"/>
</dbReference>
<evidence type="ECO:0000256" key="3">
    <source>
        <dbReference type="ARBA" id="ARBA00022833"/>
    </source>
</evidence>
<dbReference type="InterPro" id="IPR001781">
    <property type="entry name" value="Znf_LIM"/>
</dbReference>
<dbReference type="PROSITE" id="PS00478">
    <property type="entry name" value="LIM_DOMAIN_1"/>
    <property type="match status" value="1"/>
</dbReference>
<reference evidence="10" key="1">
    <citation type="submission" date="2022-01" db="EMBL/GenBank/DDBJ databases">
        <title>Genome Sequence Resource for Two Populations of Ditylenchus destructor, the Migratory Endoparasitic Phytonematode.</title>
        <authorList>
            <person name="Zhang H."/>
            <person name="Lin R."/>
            <person name="Xie B."/>
        </authorList>
    </citation>
    <scope>NUCLEOTIDE SEQUENCE</scope>
    <source>
        <strain evidence="10">BazhouSP</strain>
    </source>
</reference>
<gene>
    <name evidence="10" type="ORF">DdX_05957</name>
</gene>
<evidence type="ECO:0000313" key="11">
    <source>
        <dbReference type="Proteomes" id="UP001201812"/>
    </source>
</evidence>
<dbReference type="GO" id="GO:0000977">
    <property type="term" value="F:RNA polymerase II transcription regulatory region sequence-specific DNA binding"/>
    <property type="evidence" value="ECO:0007669"/>
    <property type="project" value="TreeGrafter"/>
</dbReference>
<dbReference type="GO" id="GO:0046872">
    <property type="term" value="F:metal ion binding"/>
    <property type="evidence" value="ECO:0007669"/>
    <property type="project" value="UniProtKB-KW"/>
</dbReference>
<dbReference type="PANTHER" id="PTHR24208">
    <property type="entry name" value="LIM/HOMEOBOX PROTEIN LHX"/>
    <property type="match status" value="1"/>
</dbReference>
<feature type="domain" description="LIM zinc-binding" evidence="9">
    <location>
        <begin position="21"/>
        <end position="83"/>
    </location>
</feature>
<protein>
    <submittedName>
        <fullName evidence="10">LIM domain-containing protein</fullName>
    </submittedName>
</protein>
<accession>A0AAD4NBW9</accession>
<dbReference type="AlphaFoldDB" id="A0AAD4NBW9"/>
<sequence>MHANREKKQEKPADSRRIFGTKCAKCGIALLPSDYVLRCFQKVFHAHCFQCFYCTRLLKKGDQYVLADGQIICQQDYAHIILHRNQQPHYIPSTTDVCAGERYFYTTILHKQGIWFNYGLASKKQ</sequence>
<dbReference type="Pfam" id="PF00412">
    <property type="entry name" value="LIM"/>
    <property type="match status" value="1"/>
</dbReference>
<keyword evidence="11" id="KW-1185">Reference proteome</keyword>
<comment type="caution">
    <text evidence="10">The sequence shown here is derived from an EMBL/GenBank/DDBJ whole genome shotgun (WGS) entry which is preliminary data.</text>
</comment>
<evidence type="ECO:0000313" key="10">
    <source>
        <dbReference type="EMBL" id="KAI1718846.1"/>
    </source>
</evidence>